<dbReference type="Pfam" id="PF00455">
    <property type="entry name" value="DeoRC"/>
    <property type="match status" value="1"/>
</dbReference>
<accession>A0A4V3WFZ3</accession>
<dbReference type="Pfam" id="PF08220">
    <property type="entry name" value="HTH_DeoR"/>
    <property type="match status" value="1"/>
</dbReference>
<feature type="coiled-coil region" evidence="4">
    <location>
        <begin position="26"/>
        <end position="79"/>
    </location>
</feature>
<dbReference type="EMBL" id="SSNT01000002">
    <property type="protein sequence ID" value="THF82277.1"/>
    <property type="molecule type" value="Genomic_DNA"/>
</dbReference>
<evidence type="ECO:0000256" key="3">
    <source>
        <dbReference type="ARBA" id="ARBA00023163"/>
    </source>
</evidence>
<dbReference type="InterPro" id="IPR018356">
    <property type="entry name" value="Tscrpt_reg_HTH_DeoR_CS"/>
</dbReference>
<dbReference type="SUPFAM" id="SSF100950">
    <property type="entry name" value="NagB/RpiA/CoA transferase-like"/>
    <property type="match status" value="1"/>
</dbReference>
<keyword evidence="2" id="KW-0238">DNA-binding</keyword>
<dbReference type="PROSITE" id="PS51000">
    <property type="entry name" value="HTH_DEOR_2"/>
    <property type="match status" value="1"/>
</dbReference>
<name>A0A4V3WFZ3_9BACI</name>
<dbReference type="InterPro" id="IPR014036">
    <property type="entry name" value="DeoR-like_C"/>
</dbReference>
<evidence type="ECO:0000313" key="5">
    <source>
        <dbReference type="EMBL" id="THF82277.1"/>
    </source>
</evidence>
<dbReference type="RefSeq" id="WP_136351501.1">
    <property type="nucleotide sequence ID" value="NZ_CP046266.1"/>
</dbReference>
<dbReference type="GO" id="GO:0003677">
    <property type="term" value="F:DNA binding"/>
    <property type="evidence" value="ECO:0007669"/>
    <property type="project" value="UniProtKB-KW"/>
</dbReference>
<gene>
    <name evidence="5" type="ORF">E6W99_02215</name>
</gene>
<reference evidence="5 6" key="1">
    <citation type="submission" date="2019-04" db="EMBL/GenBank/DDBJ databases">
        <title>Bacillus sediminilitoris sp. nov., isolated from a tidal flat sediment on the East China Sea.</title>
        <authorList>
            <person name="Wei Y."/>
            <person name="Mao H."/>
            <person name="Fang J."/>
        </authorList>
    </citation>
    <scope>NUCLEOTIDE SEQUENCE [LARGE SCALE GENOMIC DNA]</scope>
    <source>
        <strain evidence="5 6">DSL-17</strain>
    </source>
</reference>
<dbReference type="OrthoDB" id="9797223at2"/>
<keyword evidence="3" id="KW-0804">Transcription</keyword>
<dbReference type="Proteomes" id="UP000310334">
    <property type="component" value="Unassembled WGS sequence"/>
</dbReference>
<dbReference type="PANTHER" id="PTHR30363:SF56">
    <property type="entry name" value="TRANSCRIPTIONAL REGULATOR, DEOR FAMILY"/>
    <property type="match status" value="1"/>
</dbReference>
<dbReference type="InterPro" id="IPR036390">
    <property type="entry name" value="WH_DNA-bd_sf"/>
</dbReference>
<keyword evidence="1" id="KW-0805">Transcription regulation</keyword>
<dbReference type="InterPro" id="IPR050313">
    <property type="entry name" value="Carb_Metab_HTH_regulators"/>
</dbReference>
<evidence type="ECO:0000313" key="6">
    <source>
        <dbReference type="Proteomes" id="UP000310334"/>
    </source>
</evidence>
<dbReference type="InterPro" id="IPR037171">
    <property type="entry name" value="NagB/RpiA_transferase-like"/>
</dbReference>
<evidence type="ECO:0000256" key="2">
    <source>
        <dbReference type="ARBA" id="ARBA00023125"/>
    </source>
</evidence>
<dbReference type="SMART" id="SM01134">
    <property type="entry name" value="DeoRC"/>
    <property type="match status" value="1"/>
</dbReference>
<comment type="caution">
    <text evidence="5">The sequence shown here is derived from an EMBL/GenBank/DDBJ whole genome shotgun (WGS) entry which is preliminary data.</text>
</comment>
<sequence length="250" mass="28751">MLISERHRLILDYLKEKEHVKVHELVELTKSSESTLRRDLDQLEKENYVKRVHGGASLLQRKREELSMIKKSTQNLKEKNMLAKYAAQLIEDGDCVYLDAGTTTYQMIQYLEQENIVVVTNGIDHLDALLEKDIKTYIIGGFVKKVTKAMIGGNAYDSIQNYRFDKCFIGTNAIHHELGFTTPDPEEAQLKAKAIYLTRESFVLADHTKFGEVSFSKFADLHQAKIITNEEDSISMEKYKEKTEIYCVGF</sequence>
<dbReference type="InterPro" id="IPR001034">
    <property type="entry name" value="DeoR_HTH"/>
</dbReference>
<dbReference type="GO" id="GO:0003700">
    <property type="term" value="F:DNA-binding transcription factor activity"/>
    <property type="evidence" value="ECO:0007669"/>
    <property type="project" value="InterPro"/>
</dbReference>
<keyword evidence="6" id="KW-1185">Reference proteome</keyword>
<dbReference type="PANTHER" id="PTHR30363">
    <property type="entry name" value="HTH-TYPE TRANSCRIPTIONAL REGULATOR SRLR-RELATED"/>
    <property type="match status" value="1"/>
</dbReference>
<evidence type="ECO:0000256" key="4">
    <source>
        <dbReference type="SAM" id="Coils"/>
    </source>
</evidence>
<protein>
    <submittedName>
        <fullName evidence="5">DeoR/GlpR transcriptional regulator</fullName>
    </submittedName>
</protein>
<proteinExistence type="predicted"/>
<dbReference type="AlphaFoldDB" id="A0A4V3WFZ3"/>
<evidence type="ECO:0000256" key="1">
    <source>
        <dbReference type="ARBA" id="ARBA00023015"/>
    </source>
</evidence>
<dbReference type="InterPro" id="IPR036388">
    <property type="entry name" value="WH-like_DNA-bd_sf"/>
</dbReference>
<keyword evidence="4" id="KW-0175">Coiled coil</keyword>
<dbReference type="PROSITE" id="PS00894">
    <property type="entry name" value="HTH_DEOR_1"/>
    <property type="match status" value="1"/>
</dbReference>
<dbReference type="SMART" id="SM00420">
    <property type="entry name" value="HTH_DEOR"/>
    <property type="match status" value="1"/>
</dbReference>
<dbReference type="Gene3D" id="1.10.10.10">
    <property type="entry name" value="Winged helix-like DNA-binding domain superfamily/Winged helix DNA-binding domain"/>
    <property type="match status" value="1"/>
</dbReference>
<dbReference type="Gene3D" id="3.40.50.1360">
    <property type="match status" value="1"/>
</dbReference>
<dbReference type="PRINTS" id="PR00037">
    <property type="entry name" value="HTHLACR"/>
</dbReference>
<organism evidence="5 6">
    <name type="scientific">Metabacillus sediminilitoris</name>
    <dbReference type="NCBI Taxonomy" id="2567941"/>
    <lineage>
        <taxon>Bacteria</taxon>
        <taxon>Bacillati</taxon>
        <taxon>Bacillota</taxon>
        <taxon>Bacilli</taxon>
        <taxon>Bacillales</taxon>
        <taxon>Bacillaceae</taxon>
        <taxon>Metabacillus</taxon>
    </lineage>
</organism>
<dbReference type="SUPFAM" id="SSF46785">
    <property type="entry name" value="Winged helix' DNA-binding domain"/>
    <property type="match status" value="1"/>
</dbReference>